<dbReference type="InterPro" id="IPR036709">
    <property type="entry name" value="Autotransporte_beta_dom_sf"/>
</dbReference>
<protein>
    <recommendedName>
        <fullName evidence="1">Autotransporter domain-containing protein</fullName>
    </recommendedName>
</protein>
<dbReference type="EMBL" id="FOZG01000003">
    <property type="protein sequence ID" value="SFS11549.1"/>
    <property type="molecule type" value="Genomic_DNA"/>
</dbReference>
<evidence type="ECO:0000313" key="3">
    <source>
        <dbReference type="Proteomes" id="UP000198824"/>
    </source>
</evidence>
<dbReference type="OrthoDB" id="7622012at2"/>
<proteinExistence type="predicted"/>
<evidence type="ECO:0000313" key="2">
    <source>
        <dbReference type="EMBL" id="SFS11549.1"/>
    </source>
</evidence>
<gene>
    <name evidence="2" type="ORF">SAMN05192580_3601</name>
</gene>
<dbReference type="Gene3D" id="2.160.20.20">
    <property type="match status" value="2"/>
</dbReference>
<reference evidence="2 3" key="1">
    <citation type="submission" date="2016-10" db="EMBL/GenBank/DDBJ databases">
        <authorList>
            <person name="de Groot N.N."/>
        </authorList>
    </citation>
    <scope>NUCLEOTIDE SEQUENCE [LARGE SCALE GENOMIC DNA]</scope>
    <source>
        <strain evidence="2 3">S5-249</strain>
    </source>
</reference>
<dbReference type="Proteomes" id="UP000198824">
    <property type="component" value="Unassembled WGS sequence"/>
</dbReference>
<dbReference type="InterPro" id="IPR011050">
    <property type="entry name" value="Pectin_lyase_fold/virulence"/>
</dbReference>
<name>A0A1I6M764_9SPHN</name>
<dbReference type="InterPro" id="IPR005546">
    <property type="entry name" value="Autotransporte_beta"/>
</dbReference>
<dbReference type="PROSITE" id="PS51208">
    <property type="entry name" value="AUTOTRANSPORTER"/>
    <property type="match status" value="1"/>
</dbReference>
<organism evidence="2 3">
    <name type="scientific">Sphingomonas jatrophae</name>
    <dbReference type="NCBI Taxonomy" id="1166337"/>
    <lineage>
        <taxon>Bacteria</taxon>
        <taxon>Pseudomonadati</taxon>
        <taxon>Pseudomonadota</taxon>
        <taxon>Alphaproteobacteria</taxon>
        <taxon>Sphingomonadales</taxon>
        <taxon>Sphingomonadaceae</taxon>
        <taxon>Sphingomonas</taxon>
    </lineage>
</organism>
<sequence>MSLFGAGRRSSIYLVPATPRAPTRPVPGVGPDTTYRRVLITTTALASALAGAGWTERADAQSSGPCGSQIGGAVTCSPSGNRYRTGIAYSAQPATPGEDVTDPATDVLDLAVSIESGVSIVLPPRAGAIPAVRAQGHQDADVSILAAPGSSISTAGRNQTGISGTVQDGTLRIEASNIRTDQANSIAILGTSTGTGDIDLNASGVTTSARGSHGVAALSSGTGTIAIKADDIVTGGPNAHGVQAATENGAVQIVAGRITTTGNRSDAISATGGGDVRIELAGPVTTSGRRANGVFVTADGNIEVFGEGSIVTDGRAGSGVDVFSTAGHVAVDLPSITAGGRGAWAVYAGADAGNVDLTIGSATASGANATGVQAMAKGDVRAVLGSLVTSGAGSQLASLEARGALDVVIDDGTGTGIDGTGIRLTGQSVAATVTGAISVQNGGSDGAALEITAAPFGPPVRLAAAGAAAAIPGGATLDNRGRIEASGTGIAAVVIDAQSDLVVTGDGSIETGDGGRSALIFSSGGNATISQGLLRASGDNASGVTGTAEGDVTIAIGRIETSGQVGHGVSLRREGSGATRVDVGALAISGLGTTGVHIDATGTTGSTGPIQVNVGRMDVATADGWGIYIDAANADVSASIGSADLPGATPTAVYAAGRSTDLTVGSVMSGADSSFSLALVDGVAYDGEARVIVTDRVEARGALVNGVRAVGDSVLVAGGGTVVADGGSGVVVESRGAARIDLGTVAAGGLGGHAVDIAAADGVTAALGSVRATGYDAKGVRIVAQGGDVAVAVGGVVTTGERGTGVRIENQGSGATSLVMDQASTSGIFANAASVIAGVGPVDVTLKNVLVSGDYSSGVAVSAPQAALTMNVSDMTVIGSSPRAVDVVVRSVDLTTNGSIRTALGGTPAPGEVAMGLLLKGTEFITLRNHGDLAISGSASALINARSNGDISIVSDGTMLAQGLGAFGITAQTLGNVTVDLRYMRVLGDFTAGVGALAGGDVSIKVDRYEATGSNLGLDSLALGNITAQIGSADTQDNLVAFRASGLATFRNTGTIVQNGTGLMRIFAGDIDVTFDGDILTDAGDLSTLLLGAAKIALTTNEPRYRKDDSRLDIRVTNNALVRVDQFGFDAMALFSGHDIDIAGNGRIESLADVGGGLRLQAANAIRVTQESISTRGLGADAISADASGDFTASVNRIGTDGNYSTGISGDITGAAAIHVNDLSIKGRGAKGMFLFVGGDTNITLGMLGVEGDESTGLSVQKAGSITARLGAGSLQGDAATFAQLRAAGDIALAVDGPLTIAGLGSVAVDAQSDRAIAIDLGAVDISGANSRALRLTAGSDVTVRIADGLASAAPHDEVQTATVTLVGGAAATLVNEGTITATGARNAALSITSAELATLDGNGSVATGGDDATAIGIAGQQGVTVRGSAIATAGARSQGLSLVSGGDALIDLAIVTTSGASSTAAKLETQGEAMVRVGSIVTNGAQSDGLMLRAGGSADIVLGSVSVGQGASAALVASAGDARVLLGNLAVADAGSRGIDALADGSGEITIVGAVVGSADQQARSQPSALPGGREDDSAQAIVSLETGGFATVVNNGSIATSGILEGGIAARGATGSLVTSAGPVVTSGAGATGIYAAAYANSARADVASVVTGGDDARGVLVRSLGDSIAVVRSVSTGGDRADGVTAEGAGSAEVRAGQVTTSGAQAYGVRAQSFGSVLVSADDVAVSGSGATGIEAASFERGNATVVAGGRVSVTGGSGIDAYAADGRASVRAAEVRHSGAGYGVLASGSSGATIEFGSVVSTGSYSGEAVTAFAASGVTTIKGDTVTATGDRRDAVAAVNDTGNLAIAVNTVSASGADSVGIYAGGAGSVTIVAREVVNDAGEVGAILAEGGNIAITAGSVTASGTPTGPGPGGSAAVSARAVGDALVSVGRVSATGGHDGIRAEGGNKAGVSVAVDGSVLSSRDAVVLAAAAANSLTNDGALQGTVAVRASGGAATIANNGTISGALILTDNADRVINRGQMELMGATAFGAGDDVLENGGALRLVGPVEFGTGTDRLVNRGTIAFGSLNAARIAPTSGSRAISGVEATANSGLIELRNGMSGDVLTLSGTYAGSGNSTLGLDVAYGASITADRLEVGGATTGATRIVLQTTGNAAVLDAGTTVVQAGAGSVAGAFTLDPSQVSVGMFQRAVVFNAPTNSYRLVSGPSAAAYRLLKVSEGARSLALDSADTVTSHFALARDGKAPGSGLWSAMGGGLVSRDEQRSLSSFGLSQTADLGYRQDGFSGQLGADMVRGRAAFGVTGGYAHSILGFDRSADRVEYDAYNVGAYAALRSGPLFVNVLVKYDRYDLKVDIAGQSAKTDGEGLTGRGEAGLRFGSDRFFVEPAARISWSEVSLDALALPATISFDDRAGWTGAAGLRLGALRDVGGARVTVYGAGDYVRAFRADQGIAFATGSVLLAVGDTRLPSHVTGKVGVSVERDQVSGFVEGVGRFSGSYNGGGARAGLRLRF</sequence>
<dbReference type="SUPFAM" id="SSF51126">
    <property type="entry name" value="Pectin lyase-like"/>
    <property type="match status" value="1"/>
</dbReference>
<feature type="domain" description="Autotransporter" evidence="1">
    <location>
        <begin position="2247"/>
        <end position="2515"/>
    </location>
</feature>
<dbReference type="SMART" id="SM00869">
    <property type="entry name" value="Autotransporter"/>
    <property type="match status" value="1"/>
</dbReference>
<evidence type="ECO:0000259" key="1">
    <source>
        <dbReference type="PROSITE" id="PS51208"/>
    </source>
</evidence>
<keyword evidence="3" id="KW-1185">Reference proteome</keyword>
<dbReference type="InterPro" id="IPR012332">
    <property type="entry name" value="Autotransporter_pectin_lyase_C"/>
</dbReference>
<accession>A0A1I6M764</accession>
<dbReference type="STRING" id="1166337.SAMN05192580_3601"/>
<dbReference type="SUPFAM" id="SSF103515">
    <property type="entry name" value="Autotransporter"/>
    <property type="match status" value="1"/>
</dbReference>